<dbReference type="InterPro" id="IPR006685">
    <property type="entry name" value="MscS_channel_2nd"/>
</dbReference>
<feature type="domain" description="Mechanosensitive ion channel MscS" evidence="8">
    <location>
        <begin position="103"/>
        <end position="168"/>
    </location>
</feature>
<dbReference type="InterPro" id="IPR010920">
    <property type="entry name" value="LSM_dom_sf"/>
</dbReference>
<keyword evidence="3" id="KW-1003">Cell membrane</keyword>
<dbReference type="InterPro" id="IPR045275">
    <property type="entry name" value="MscS_archaea/bacteria_type"/>
</dbReference>
<protein>
    <submittedName>
        <fullName evidence="11">Mechanosensitive ion channel</fullName>
    </submittedName>
</protein>
<proteinExistence type="inferred from homology"/>
<feature type="domain" description="Mechanosensitive ion channel MscS C-terminal" evidence="9">
    <location>
        <begin position="175"/>
        <end position="257"/>
    </location>
</feature>
<evidence type="ECO:0000259" key="8">
    <source>
        <dbReference type="Pfam" id="PF00924"/>
    </source>
</evidence>
<dbReference type="SUPFAM" id="SSF82689">
    <property type="entry name" value="Mechanosensitive channel protein MscS (YggB), C-terminal domain"/>
    <property type="match status" value="1"/>
</dbReference>
<dbReference type="GO" id="GO:0005886">
    <property type="term" value="C:plasma membrane"/>
    <property type="evidence" value="ECO:0007669"/>
    <property type="project" value="UniProtKB-SubCell"/>
</dbReference>
<comment type="subcellular location">
    <subcellularLocation>
        <location evidence="1">Cell membrane</location>
        <topology evidence="1">Multi-pass membrane protein</topology>
    </subcellularLocation>
</comment>
<dbReference type="Pfam" id="PF21088">
    <property type="entry name" value="MS_channel_1st"/>
    <property type="match status" value="1"/>
</dbReference>
<dbReference type="SUPFAM" id="SSF50182">
    <property type="entry name" value="Sm-like ribonucleoproteins"/>
    <property type="match status" value="1"/>
</dbReference>
<name>A0A9X1KX36_9BACT</name>
<dbReference type="SUPFAM" id="SSF82861">
    <property type="entry name" value="Mechanosensitive channel protein MscS (YggB), transmembrane region"/>
    <property type="match status" value="1"/>
</dbReference>
<dbReference type="Gene3D" id="2.30.30.60">
    <property type="match status" value="1"/>
</dbReference>
<comment type="caution">
    <text evidence="11">The sequence shown here is derived from an EMBL/GenBank/DDBJ whole genome shotgun (WGS) entry which is preliminary data.</text>
</comment>
<evidence type="ECO:0000313" key="11">
    <source>
        <dbReference type="EMBL" id="MCA6073847.1"/>
    </source>
</evidence>
<keyword evidence="12" id="KW-1185">Reference proteome</keyword>
<feature type="transmembrane region" description="Helical" evidence="7">
    <location>
        <begin position="57"/>
        <end position="80"/>
    </location>
</feature>
<dbReference type="GO" id="GO:0008381">
    <property type="term" value="F:mechanosensitive monoatomic ion channel activity"/>
    <property type="evidence" value="ECO:0007669"/>
    <property type="project" value="InterPro"/>
</dbReference>
<keyword evidence="6 7" id="KW-0472">Membrane</keyword>
<evidence type="ECO:0000256" key="1">
    <source>
        <dbReference type="ARBA" id="ARBA00004651"/>
    </source>
</evidence>
<gene>
    <name evidence="11" type="ORF">LDX50_03155</name>
</gene>
<dbReference type="InterPro" id="IPR011066">
    <property type="entry name" value="MscS_channel_C_sf"/>
</dbReference>
<reference evidence="11" key="1">
    <citation type="submission" date="2021-09" db="EMBL/GenBank/DDBJ databases">
        <title>Fulvivirga sp. isolated from coastal sediment.</title>
        <authorList>
            <person name="Yu H."/>
        </authorList>
    </citation>
    <scope>NUCLEOTIDE SEQUENCE</scope>
    <source>
        <strain evidence="11">1062</strain>
    </source>
</reference>
<feature type="domain" description="Mechanosensitive ion channel transmembrane helices 2/3" evidence="10">
    <location>
        <begin position="63"/>
        <end position="101"/>
    </location>
</feature>
<dbReference type="InterPro" id="IPR011014">
    <property type="entry name" value="MscS_channel_TM-2"/>
</dbReference>
<dbReference type="AlphaFoldDB" id="A0A9X1KX36"/>
<dbReference type="PANTHER" id="PTHR30221">
    <property type="entry name" value="SMALL-CONDUCTANCE MECHANOSENSITIVE CHANNEL"/>
    <property type="match status" value="1"/>
</dbReference>
<dbReference type="PANTHER" id="PTHR30221:SF1">
    <property type="entry name" value="SMALL-CONDUCTANCE MECHANOSENSITIVE CHANNEL"/>
    <property type="match status" value="1"/>
</dbReference>
<feature type="transmembrane region" description="Helical" evidence="7">
    <location>
        <begin position="16"/>
        <end position="37"/>
    </location>
</feature>
<evidence type="ECO:0000256" key="5">
    <source>
        <dbReference type="ARBA" id="ARBA00022989"/>
    </source>
</evidence>
<evidence type="ECO:0000259" key="10">
    <source>
        <dbReference type="Pfam" id="PF21088"/>
    </source>
</evidence>
<evidence type="ECO:0000313" key="12">
    <source>
        <dbReference type="Proteomes" id="UP001139409"/>
    </source>
</evidence>
<evidence type="ECO:0000256" key="3">
    <source>
        <dbReference type="ARBA" id="ARBA00022475"/>
    </source>
</evidence>
<dbReference type="InterPro" id="IPR049278">
    <property type="entry name" value="MS_channel_C"/>
</dbReference>
<dbReference type="Proteomes" id="UP001139409">
    <property type="component" value="Unassembled WGS sequence"/>
</dbReference>
<dbReference type="Pfam" id="PF21082">
    <property type="entry name" value="MS_channel_3rd"/>
    <property type="match status" value="1"/>
</dbReference>
<dbReference type="InterPro" id="IPR049142">
    <property type="entry name" value="MS_channel_1st"/>
</dbReference>
<dbReference type="InterPro" id="IPR023408">
    <property type="entry name" value="MscS_beta-dom_sf"/>
</dbReference>
<evidence type="ECO:0000256" key="2">
    <source>
        <dbReference type="ARBA" id="ARBA00008017"/>
    </source>
</evidence>
<keyword evidence="4 7" id="KW-0812">Transmembrane</keyword>
<dbReference type="PROSITE" id="PS01246">
    <property type="entry name" value="UPF0003"/>
    <property type="match status" value="1"/>
</dbReference>
<evidence type="ECO:0000256" key="4">
    <source>
        <dbReference type="ARBA" id="ARBA00022692"/>
    </source>
</evidence>
<dbReference type="Gene3D" id="1.10.287.1260">
    <property type="match status" value="1"/>
</dbReference>
<dbReference type="Gene3D" id="3.30.70.100">
    <property type="match status" value="1"/>
</dbReference>
<evidence type="ECO:0000256" key="7">
    <source>
        <dbReference type="SAM" id="Phobius"/>
    </source>
</evidence>
<keyword evidence="5 7" id="KW-1133">Transmembrane helix</keyword>
<dbReference type="InterPro" id="IPR006686">
    <property type="entry name" value="MscS_channel_CS"/>
</dbReference>
<dbReference type="RefSeq" id="WP_225696957.1">
    <property type="nucleotide sequence ID" value="NZ_JAIXNE010000001.1"/>
</dbReference>
<accession>A0A9X1KX36</accession>
<evidence type="ECO:0000256" key="6">
    <source>
        <dbReference type="ARBA" id="ARBA00023136"/>
    </source>
</evidence>
<dbReference type="EMBL" id="JAIXNE010000001">
    <property type="protein sequence ID" value="MCA6073847.1"/>
    <property type="molecule type" value="Genomic_DNA"/>
</dbReference>
<evidence type="ECO:0000259" key="9">
    <source>
        <dbReference type="Pfam" id="PF21082"/>
    </source>
</evidence>
<dbReference type="Pfam" id="PF00924">
    <property type="entry name" value="MS_channel_2nd"/>
    <property type="match status" value="1"/>
</dbReference>
<comment type="similarity">
    <text evidence="2">Belongs to the MscS (TC 1.A.23) family.</text>
</comment>
<organism evidence="11 12">
    <name type="scientific">Fulvivirga sedimenti</name>
    <dbReference type="NCBI Taxonomy" id="2879465"/>
    <lineage>
        <taxon>Bacteria</taxon>
        <taxon>Pseudomonadati</taxon>
        <taxon>Bacteroidota</taxon>
        <taxon>Cytophagia</taxon>
        <taxon>Cytophagales</taxon>
        <taxon>Fulvivirgaceae</taxon>
        <taxon>Fulvivirga</taxon>
    </lineage>
</organism>
<feature type="transmembrane region" description="Helical" evidence="7">
    <location>
        <begin position="86"/>
        <end position="116"/>
    </location>
</feature>
<sequence length="271" mass="30205">MDQIREFFQNYGLYEIVLALGKAILVLVIGFPIRNFLTRAINNIMKKREIDESLRPFLKSLFKSTLTVLILITAASFVGIETTSFVAILGAAGLAIGLALQGTLQNFAGGVIILVLRPFKVGDYVEAAGQAGTVREIQIFNTILTTPDNVRITIPNGKLSNDNIKNYSAEETRRVDMVFGIGYGDDIKKTKDLLMQMVKSDERILAEPAPQVVVAELADSSVNFKVRPWVANADYWNVYFDFHERVKKEFDAAGISIPFPQRDVHLFQETA</sequence>